<dbReference type="PANTHER" id="PTHR42085">
    <property type="entry name" value="F-BOX DOMAIN-CONTAINING PROTEIN"/>
    <property type="match status" value="1"/>
</dbReference>
<dbReference type="PANTHER" id="PTHR42085:SF4">
    <property type="entry name" value="F-BOX DOMAIN-CONTAINING PROTEIN"/>
    <property type="match status" value="1"/>
</dbReference>
<dbReference type="OrthoDB" id="62952at2759"/>
<proteinExistence type="predicted"/>
<dbReference type="EMBL" id="JABCIY010000091">
    <property type="protein sequence ID" value="KAF7193235.1"/>
    <property type="molecule type" value="Genomic_DNA"/>
</dbReference>
<evidence type="ECO:0000313" key="3">
    <source>
        <dbReference type="Proteomes" id="UP000660729"/>
    </source>
</evidence>
<dbReference type="Proteomes" id="UP000660729">
    <property type="component" value="Unassembled WGS sequence"/>
</dbReference>
<evidence type="ECO:0000313" key="2">
    <source>
        <dbReference type="EMBL" id="KAF7193235.1"/>
    </source>
</evidence>
<organism evidence="2 3">
    <name type="scientific">Pseudocercospora fuligena</name>
    <dbReference type="NCBI Taxonomy" id="685502"/>
    <lineage>
        <taxon>Eukaryota</taxon>
        <taxon>Fungi</taxon>
        <taxon>Dikarya</taxon>
        <taxon>Ascomycota</taxon>
        <taxon>Pezizomycotina</taxon>
        <taxon>Dothideomycetes</taxon>
        <taxon>Dothideomycetidae</taxon>
        <taxon>Mycosphaerellales</taxon>
        <taxon>Mycosphaerellaceae</taxon>
        <taxon>Pseudocercospora</taxon>
    </lineage>
</organism>
<name>A0A8H6VNK1_9PEZI</name>
<accession>A0A8H6VNK1</accession>
<reference evidence="2" key="1">
    <citation type="submission" date="2020-04" db="EMBL/GenBank/DDBJ databases">
        <title>Draft genome resource of the tomato pathogen Pseudocercospora fuligena.</title>
        <authorList>
            <person name="Zaccaron A."/>
        </authorList>
    </citation>
    <scope>NUCLEOTIDE SEQUENCE</scope>
    <source>
        <strain evidence="2">PF001</strain>
    </source>
</reference>
<protein>
    <submittedName>
        <fullName evidence="2">Uncharacterized protein</fullName>
    </submittedName>
</protein>
<sequence length="280" mass="32455">MDSPPGSYDEDPCKVSASAEPAPATHEPKSPMALPPELRLRIYEYVFDCRPISPESHCCSKTKLVSREVGKQLPMKCSCKSGPQYPQILRVCKTIFQEAMPIMYNNLELRVVLPPPGALIFQRTLLGSHIPIVPEYATKYIKKLVFVAARHNPGMKVDKYSKPYDQLKRFWPAIWTQFSGLDTVRLHFHFDHDRYLQEVTEFDYESFKGLVRIRKLRRIAIEMHVRDKYLSHAWHIKTLAGMLSAYLRAESQLLQKPIDVTIDLTWVHRTQDGTPWNFKI</sequence>
<keyword evidence="3" id="KW-1185">Reference proteome</keyword>
<evidence type="ECO:0000256" key="1">
    <source>
        <dbReference type="SAM" id="MobiDB-lite"/>
    </source>
</evidence>
<dbReference type="InterPro" id="IPR038883">
    <property type="entry name" value="AN11006-like"/>
</dbReference>
<feature type="region of interest" description="Disordered" evidence="1">
    <location>
        <begin position="1"/>
        <end position="31"/>
    </location>
</feature>
<gene>
    <name evidence="2" type="ORF">HII31_05461</name>
</gene>
<comment type="caution">
    <text evidence="2">The sequence shown here is derived from an EMBL/GenBank/DDBJ whole genome shotgun (WGS) entry which is preliminary data.</text>
</comment>
<dbReference type="AlphaFoldDB" id="A0A8H6VNK1"/>